<evidence type="ECO:0000313" key="6">
    <source>
        <dbReference type="Proteomes" id="UP000231501"/>
    </source>
</evidence>
<dbReference type="Gene3D" id="3.30.450.20">
    <property type="entry name" value="PAS domain"/>
    <property type="match status" value="1"/>
</dbReference>
<evidence type="ECO:0000256" key="2">
    <source>
        <dbReference type="ARBA" id="ARBA00012438"/>
    </source>
</evidence>
<dbReference type="PANTHER" id="PTHR43065">
    <property type="entry name" value="SENSOR HISTIDINE KINASE"/>
    <property type="match status" value="1"/>
</dbReference>
<keyword evidence="5" id="KW-0547">Nucleotide-binding</keyword>
<organism evidence="5 6">
    <name type="scientific">Roseateles chitinivorans</name>
    <dbReference type="NCBI Taxonomy" id="2917965"/>
    <lineage>
        <taxon>Bacteria</taxon>
        <taxon>Pseudomonadati</taxon>
        <taxon>Pseudomonadota</taxon>
        <taxon>Betaproteobacteria</taxon>
        <taxon>Burkholderiales</taxon>
        <taxon>Sphaerotilaceae</taxon>
        <taxon>Roseateles</taxon>
    </lineage>
</organism>
<accession>A0A2G9C5K5</accession>
<dbReference type="InterPro" id="IPR003594">
    <property type="entry name" value="HATPase_dom"/>
</dbReference>
<gene>
    <name evidence="5" type="ORF">CS062_18470</name>
</gene>
<reference evidence="5 6" key="1">
    <citation type="submission" date="2017-11" db="EMBL/GenBank/DDBJ databases">
        <title>Draft genome sequence of Mitsuaria sp. HWN-4.</title>
        <authorList>
            <person name="Gundlapally S.R."/>
        </authorList>
    </citation>
    <scope>NUCLEOTIDE SEQUENCE [LARGE SCALE GENOMIC DNA]</scope>
    <source>
        <strain evidence="5 6">HWN-4</strain>
    </source>
</reference>
<feature type="transmembrane region" description="Helical" evidence="3">
    <location>
        <begin position="58"/>
        <end position="82"/>
    </location>
</feature>
<dbReference type="RefSeq" id="WP_099863052.1">
    <property type="nucleotide sequence ID" value="NZ_PEOG01000056.1"/>
</dbReference>
<evidence type="ECO:0000313" key="5">
    <source>
        <dbReference type="EMBL" id="PIM51678.1"/>
    </source>
</evidence>
<dbReference type="GO" id="GO:0000155">
    <property type="term" value="F:phosphorelay sensor kinase activity"/>
    <property type="evidence" value="ECO:0007669"/>
    <property type="project" value="InterPro"/>
</dbReference>
<dbReference type="SUPFAM" id="SSF55785">
    <property type="entry name" value="PYP-like sensor domain (PAS domain)"/>
    <property type="match status" value="1"/>
</dbReference>
<evidence type="ECO:0000256" key="1">
    <source>
        <dbReference type="ARBA" id="ARBA00000085"/>
    </source>
</evidence>
<dbReference type="OrthoDB" id="224978at2"/>
<protein>
    <recommendedName>
        <fullName evidence="2">histidine kinase</fullName>
        <ecNumber evidence="2">2.7.13.3</ecNumber>
    </recommendedName>
</protein>
<dbReference type="SUPFAM" id="SSF47384">
    <property type="entry name" value="Homodimeric domain of signal transducing histidine kinase"/>
    <property type="match status" value="1"/>
</dbReference>
<dbReference type="SUPFAM" id="SSF55874">
    <property type="entry name" value="ATPase domain of HSP90 chaperone/DNA topoisomerase II/histidine kinase"/>
    <property type="match status" value="1"/>
</dbReference>
<proteinExistence type="predicted"/>
<sequence>MREPDPPRRARWHRSLHLRLALCLIAAAVAAVSIHFTLTGWPVPRLMAAFGQEALAPWSVSALALTGALMLPIAWGLASLLLMPLSRLLRALESTVLSYRDGEFGSAIAADPPGGLSELSSLMRLHSELGQALREQRQHLAQRELLLDTVVQNTPVALVLTDARERIAYANIAARQLMDRGRSLAGRDLDEVLAQAPDDLRQAFAGAQDGLFSVVLDGEEERFHLSMRDFRLQGQPHRLRLLRRMTRELSRQEVASWKRVIRVISHELNNSLAPISSLAHSGAELARRGMHERVPGVFASIGDRAQHLHQFLAGYARFAKLPAPVLAPVEWSSFIESLAAHYPFTLSGELPAAPGRFDAAQMAQALINLLKNAHESGSAPEGVCLSVGAPREDWRIEVGDRGPGMTETQLSQALLPFYSTKRSGSGLGLALAREIAEAHGGRIAMGNRDGGGLWVAISWPRS</sequence>
<dbReference type="Proteomes" id="UP000231501">
    <property type="component" value="Unassembled WGS sequence"/>
</dbReference>
<dbReference type="Gene3D" id="3.30.565.10">
    <property type="entry name" value="Histidine kinase-like ATPase, C-terminal domain"/>
    <property type="match status" value="1"/>
</dbReference>
<dbReference type="Pfam" id="PF02518">
    <property type="entry name" value="HATPase_c"/>
    <property type="match status" value="1"/>
</dbReference>
<keyword evidence="5" id="KW-0067">ATP-binding</keyword>
<dbReference type="InterPro" id="IPR036890">
    <property type="entry name" value="HATPase_C_sf"/>
</dbReference>
<keyword evidence="3" id="KW-0472">Membrane</keyword>
<dbReference type="InterPro" id="IPR004358">
    <property type="entry name" value="Sig_transdc_His_kin-like_C"/>
</dbReference>
<dbReference type="CDD" id="cd00075">
    <property type="entry name" value="HATPase"/>
    <property type="match status" value="1"/>
</dbReference>
<feature type="domain" description="Histidine kinase" evidence="4">
    <location>
        <begin position="263"/>
        <end position="462"/>
    </location>
</feature>
<dbReference type="PRINTS" id="PR00344">
    <property type="entry name" value="BCTRLSENSOR"/>
</dbReference>
<comment type="catalytic activity">
    <reaction evidence="1">
        <text>ATP + protein L-histidine = ADP + protein N-phospho-L-histidine.</text>
        <dbReference type="EC" id="2.7.13.3"/>
    </reaction>
</comment>
<dbReference type="InterPro" id="IPR035965">
    <property type="entry name" value="PAS-like_dom_sf"/>
</dbReference>
<evidence type="ECO:0000256" key="3">
    <source>
        <dbReference type="SAM" id="Phobius"/>
    </source>
</evidence>
<keyword evidence="3" id="KW-1133">Transmembrane helix</keyword>
<comment type="caution">
    <text evidence="5">The sequence shown here is derived from an EMBL/GenBank/DDBJ whole genome shotgun (WGS) entry which is preliminary data.</text>
</comment>
<dbReference type="PANTHER" id="PTHR43065:SF51">
    <property type="entry name" value="HISTIDINE KINASE"/>
    <property type="match status" value="1"/>
</dbReference>
<name>A0A2G9C5K5_9BURK</name>
<dbReference type="AlphaFoldDB" id="A0A2G9C5K5"/>
<dbReference type="InterPro" id="IPR005467">
    <property type="entry name" value="His_kinase_dom"/>
</dbReference>
<dbReference type="PROSITE" id="PS50109">
    <property type="entry name" value="HIS_KIN"/>
    <property type="match status" value="1"/>
</dbReference>
<evidence type="ECO:0000259" key="4">
    <source>
        <dbReference type="PROSITE" id="PS50109"/>
    </source>
</evidence>
<dbReference type="InterPro" id="IPR036097">
    <property type="entry name" value="HisK_dim/P_sf"/>
</dbReference>
<keyword evidence="6" id="KW-1185">Reference proteome</keyword>
<dbReference type="EC" id="2.7.13.3" evidence="2"/>
<dbReference type="SMART" id="SM00387">
    <property type="entry name" value="HATPase_c"/>
    <property type="match status" value="1"/>
</dbReference>
<keyword evidence="3" id="KW-0812">Transmembrane</keyword>
<feature type="transmembrane region" description="Helical" evidence="3">
    <location>
        <begin position="20"/>
        <end position="38"/>
    </location>
</feature>
<dbReference type="GO" id="GO:0005524">
    <property type="term" value="F:ATP binding"/>
    <property type="evidence" value="ECO:0007669"/>
    <property type="project" value="UniProtKB-KW"/>
</dbReference>
<dbReference type="EMBL" id="PEOG01000056">
    <property type="protein sequence ID" value="PIM51678.1"/>
    <property type="molecule type" value="Genomic_DNA"/>
</dbReference>